<organism evidence="1">
    <name type="scientific">Myoviridae sp. ct3Oc10</name>
    <dbReference type="NCBI Taxonomy" id="2825025"/>
    <lineage>
        <taxon>Viruses</taxon>
        <taxon>Duplodnaviria</taxon>
        <taxon>Heunggongvirae</taxon>
        <taxon>Uroviricota</taxon>
        <taxon>Caudoviricetes</taxon>
    </lineage>
</organism>
<accession>A0A8S5U734</accession>
<sequence length="155" mass="17978">MQMELRRWKAMKKVEDMKEINFMVERLTEDAGKAFSPARYNLKSRNDAIISPYKTYELFFEITFMVIQKLGAYEEIGTPEECLEAMQTARACQAQCLDNMSDPLEPLKISSALKSELLKLQFRKAEKPESISPLDYTVIAALKEVLEKRTQKNDR</sequence>
<protein>
    <submittedName>
        <fullName evidence="1">Uncharacterized protein</fullName>
    </submittedName>
</protein>
<proteinExistence type="predicted"/>
<name>A0A8S5U734_9CAUD</name>
<dbReference type="EMBL" id="BK016023">
    <property type="protein sequence ID" value="DAF90234.1"/>
    <property type="molecule type" value="Genomic_DNA"/>
</dbReference>
<evidence type="ECO:0000313" key="1">
    <source>
        <dbReference type="EMBL" id="DAF90234.1"/>
    </source>
</evidence>
<reference evidence="1" key="1">
    <citation type="journal article" date="2021" name="Proc. Natl. Acad. Sci. U.S.A.">
        <title>A Catalog of Tens of Thousands of Viruses from Human Metagenomes Reveals Hidden Associations with Chronic Diseases.</title>
        <authorList>
            <person name="Tisza M.J."/>
            <person name="Buck C.B."/>
        </authorList>
    </citation>
    <scope>NUCLEOTIDE SEQUENCE</scope>
    <source>
        <strain evidence="1">Ct3Oc10</strain>
    </source>
</reference>